<evidence type="ECO:0000313" key="2">
    <source>
        <dbReference type="Proteomes" id="UP001530293"/>
    </source>
</evidence>
<gene>
    <name evidence="1" type="ORF">ACHAWU_007244</name>
</gene>
<dbReference type="Proteomes" id="UP001530293">
    <property type="component" value="Unassembled WGS sequence"/>
</dbReference>
<accession>A0ABD3M0D0</accession>
<protein>
    <recommendedName>
        <fullName evidence="3">Secreted protein</fullName>
    </recommendedName>
</protein>
<name>A0ABD3M0D0_9STRA</name>
<proteinExistence type="predicted"/>
<dbReference type="EMBL" id="JALLBG020000312">
    <property type="protein sequence ID" value="KAL3756293.1"/>
    <property type="molecule type" value="Genomic_DNA"/>
</dbReference>
<dbReference type="AlphaFoldDB" id="A0ABD3M0D0"/>
<organism evidence="1 2">
    <name type="scientific">Discostella pseudostelligera</name>
    <dbReference type="NCBI Taxonomy" id="259834"/>
    <lineage>
        <taxon>Eukaryota</taxon>
        <taxon>Sar</taxon>
        <taxon>Stramenopiles</taxon>
        <taxon>Ochrophyta</taxon>
        <taxon>Bacillariophyta</taxon>
        <taxon>Coscinodiscophyceae</taxon>
        <taxon>Thalassiosirophycidae</taxon>
        <taxon>Stephanodiscales</taxon>
        <taxon>Stephanodiscaceae</taxon>
        <taxon>Discostella</taxon>
    </lineage>
</organism>
<keyword evidence="2" id="KW-1185">Reference proteome</keyword>
<sequence length="86" mass="9194">MLPLLLLHFRGVLGGRNNTLTKLEYRSSDGALASCVDVHIHDRGSLNTGSPRGPHEAPLVVGNDGTCWQFQLLPLLMVGGEDSLGT</sequence>
<evidence type="ECO:0008006" key="3">
    <source>
        <dbReference type="Google" id="ProtNLM"/>
    </source>
</evidence>
<reference evidence="1 2" key="1">
    <citation type="submission" date="2024-10" db="EMBL/GenBank/DDBJ databases">
        <title>Updated reference genomes for cyclostephanoid diatoms.</title>
        <authorList>
            <person name="Roberts W.R."/>
            <person name="Alverson A.J."/>
        </authorList>
    </citation>
    <scope>NUCLEOTIDE SEQUENCE [LARGE SCALE GENOMIC DNA]</scope>
    <source>
        <strain evidence="1 2">AJA232-27</strain>
    </source>
</reference>
<comment type="caution">
    <text evidence="1">The sequence shown here is derived from an EMBL/GenBank/DDBJ whole genome shotgun (WGS) entry which is preliminary data.</text>
</comment>
<evidence type="ECO:0000313" key="1">
    <source>
        <dbReference type="EMBL" id="KAL3756293.1"/>
    </source>
</evidence>